<organism evidence="7 8">
    <name type="scientific">Haliangium ochraceum (strain DSM 14365 / JCM 11303 / SMP-2)</name>
    <dbReference type="NCBI Taxonomy" id="502025"/>
    <lineage>
        <taxon>Bacteria</taxon>
        <taxon>Pseudomonadati</taxon>
        <taxon>Myxococcota</taxon>
        <taxon>Polyangia</taxon>
        <taxon>Haliangiales</taxon>
        <taxon>Kofleriaceae</taxon>
        <taxon>Haliangium</taxon>
    </lineage>
</organism>
<dbReference type="Proteomes" id="UP000001880">
    <property type="component" value="Chromosome"/>
</dbReference>
<feature type="domain" description="DUF1595" evidence="6">
    <location>
        <begin position="139"/>
        <end position="202"/>
    </location>
</feature>
<dbReference type="KEGG" id="hoh:Hoch_0031"/>
<feature type="domain" description="DUF1585" evidence="2">
    <location>
        <begin position="490"/>
        <end position="559"/>
    </location>
</feature>
<gene>
    <name evidence="7" type="ordered locus">Hoch_0031</name>
</gene>
<dbReference type="InterPro" id="IPR011478">
    <property type="entry name" value="DUF1585"/>
</dbReference>
<evidence type="ECO:0000259" key="5">
    <source>
        <dbReference type="Pfam" id="PF07631"/>
    </source>
</evidence>
<evidence type="ECO:0000313" key="7">
    <source>
        <dbReference type="EMBL" id="ACY12673.1"/>
    </source>
</evidence>
<dbReference type="PROSITE" id="PS51257">
    <property type="entry name" value="PROKAR_LIPOPROTEIN"/>
    <property type="match status" value="1"/>
</dbReference>
<dbReference type="HOGENOM" id="CLU_007458_1_0_7"/>
<evidence type="ECO:0000259" key="3">
    <source>
        <dbReference type="Pfam" id="PF07626"/>
    </source>
</evidence>
<dbReference type="Pfam" id="PF07624">
    <property type="entry name" value="PSD2"/>
    <property type="match status" value="1"/>
</dbReference>
<evidence type="ECO:0000259" key="6">
    <source>
        <dbReference type="Pfam" id="PF07637"/>
    </source>
</evidence>
<protein>
    <recommendedName>
        <fullName evidence="9">Cellulose-binding domain protein</fullName>
    </recommendedName>
</protein>
<sequence length="570" mass="62416">MKTRTTMSKLGSVILTPVLFAAVGCSGGGDSTGGDRPASCTSEISPGPAPIRRLTREEYNNTVFQLLGDSTFPANAFAPDEEANGFSNQASALVVSPLLAEQYMGSAEALAASHADTLLQRNMAQCASGADTQTCEEEAEAFVRGFGKQAFRRPLSEDEVQAHVALFLMGSEGGADGYAPAAGVELVVQAMLQSPHFLYRVEFGREGTEKNGIVELSSYEVASRLSYLFWGTMPDAALFEAADRDELRTPEQIEVQARRMVNAPRARDAVKNFHRQWLNLDEIPGIAAIGRNREIYPDYRESLLPLLQRETEEFLDYAIFEANASVEDMYTAPYTMMNAELAEFYGIENGPTGSEFERVDLDGERYSGLLTHAGILALHSRFDSSSPVHRGLFVRTQLLCQPPPPPPDFVPEPPVVDPNVTTREQYRQHSDDPGCSRCHQLMDPLGLGFEHFDALGRYRETQSGLAIDDSGTIVDADADGTPAAESIDGPFDGPVELGARLGNSSTVRECVSAQWFRFAYGRAETEADDCSMDTINQRFADSGYDIKELLVALTQTDAFRYRPITTEVSE</sequence>
<feature type="domain" description="DUF1587" evidence="3">
    <location>
        <begin position="52"/>
        <end position="112"/>
    </location>
</feature>
<dbReference type="InterPro" id="IPR013039">
    <property type="entry name" value="DUF1588"/>
</dbReference>
<reference evidence="7 8" key="1">
    <citation type="journal article" date="2010" name="Stand. Genomic Sci.">
        <title>Complete genome sequence of Haliangium ochraceum type strain (SMP-2).</title>
        <authorList>
            <consortium name="US DOE Joint Genome Institute (JGI-PGF)"/>
            <person name="Ivanova N."/>
            <person name="Daum C."/>
            <person name="Lang E."/>
            <person name="Abt B."/>
            <person name="Kopitz M."/>
            <person name="Saunders E."/>
            <person name="Lapidus A."/>
            <person name="Lucas S."/>
            <person name="Glavina Del Rio T."/>
            <person name="Nolan M."/>
            <person name="Tice H."/>
            <person name="Copeland A."/>
            <person name="Cheng J.F."/>
            <person name="Chen F."/>
            <person name="Bruce D."/>
            <person name="Goodwin L."/>
            <person name="Pitluck S."/>
            <person name="Mavromatis K."/>
            <person name="Pati A."/>
            <person name="Mikhailova N."/>
            <person name="Chen A."/>
            <person name="Palaniappan K."/>
            <person name="Land M."/>
            <person name="Hauser L."/>
            <person name="Chang Y.J."/>
            <person name="Jeffries C.D."/>
            <person name="Detter J.C."/>
            <person name="Brettin T."/>
            <person name="Rohde M."/>
            <person name="Goker M."/>
            <person name="Bristow J."/>
            <person name="Markowitz V."/>
            <person name="Eisen J.A."/>
            <person name="Hugenholtz P."/>
            <person name="Kyrpides N.C."/>
            <person name="Klenk H.P."/>
        </authorList>
    </citation>
    <scope>NUCLEOTIDE SEQUENCE [LARGE SCALE GENOMIC DNA]</scope>
    <source>
        <strain evidence="8">DSM 14365 / CIP 107738 / JCM 11303 / AJ 13395 / SMP-2</strain>
    </source>
</reference>
<evidence type="ECO:0000259" key="2">
    <source>
        <dbReference type="Pfam" id="PF07624"/>
    </source>
</evidence>
<dbReference type="Pfam" id="PF07626">
    <property type="entry name" value="PSD3"/>
    <property type="match status" value="1"/>
</dbReference>
<feature type="signal peptide" evidence="1">
    <location>
        <begin position="1"/>
        <end position="21"/>
    </location>
</feature>
<feature type="domain" description="DUF1588" evidence="4">
    <location>
        <begin position="367"/>
        <end position="461"/>
    </location>
</feature>
<evidence type="ECO:0000313" key="8">
    <source>
        <dbReference type="Proteomes" id="UP000001880"/>
    </source>
</evidence>
<accession>D0LFN9</accession>
<dbReference type="Pfam" id="PF07637">
    <property type="entry name" value="PSD5"/>
    <property type="match status" value="1"/>
</dbReference>
<feature type="domain" description="DUF1592" evidence="5">
    <location>
        <begin position="216"/>
        <end position="347"/>
    </location>
</feature>
<dbReference type="InterPro" id="IPR013036">
    <property type="entry name" value="DUF1587"/>
</dbReference>
<evidence type="ECO:0000259" key="4">
    <source>
        <dbReference type="Pfam" id="PF07627"/>
    </source>
</evidence>
<dbReference type="STRING" id="502025.Hoch_0031"/>
<dbReference type="InterPro" id="IPR013042">
    <property type="entry name" value="DUF1592"/>
</dbReference>
<proteinExistence type="predicted"/>
<evidence type="ECO:0000256" key="1">
    <source>
        <dbReference type="SAM" id="SignalP"/>
    </source>
</evidence>
<feature type="chain" id="PRO_5003010553" description="Cellulose-binding domain protein" evidence="1">
    <location>
        <begin position="22"/>
        <end position="570"/>
    </location>
</feature>
<dbReference type="AlphaFoldDB" id="D0LFN9"/>
<name>D0LFN9_HALO1</name>
<dbReference type="EMBL" id="CP001804">
    <property type="protein sequence ID" value="ACY12673.1"/>
    <property type="molecule type" value="Genomic_DNA"/>
</dbReference>
<dbReference type="InterPro" id="IPR013043">
    <property type="entry name" value="DUF1595"/>
</dbReference>
<dbReference type="Pfam" id="PF07631">
    <property type="entry name" value="PSD4"/>
    <property type="match status" value="1"/>
</dbReference>
<keyword evidence="1" id="KW-0732">Signal</keyword>
<dbReference type="Pfam" id="PF07627">
    <property type="entry name" value="PSCyt3"/>
    <property type="match status" value="1"/>
</dbReference>
<evidence type="ECO:0008006" key="9">
    <source>
        <dbReference type="Google" id="ProtNLM"/>
    </source>
</evidence>
<dbReference type="eggNOG" id="COG5297">
    <property type="taxonomic scope" value="Bacteria"/>
</dbReference>
<keyword evidence="8" id="KW-1185">Reference proteome</keyword>